<reference evidence="9 10" key="1">
    <citation type="journal article" date="2015" name="Phytopathology">
        <title>Genomes of Candidatus Liberibacter solanacearum haplotype A from New Zealand and the USA suggest significant genome plasticity in the species.</title>
        <authorList>
            <person name="Thompson S.M."/>
            <person name="Johnson C.P."/>
            <person name="Lu A.Y."/>
            <person name="Frampton R.A."/>
            <person name="Sullivan K.L."/>
            <person name="Fiers M.W."/>
            <person name="Crowhurst R.N."/>
            <person name="Pitman A.R."/>
            <person name="Scott I."/>
            <person name="Gudmestad N.C."/>
            <person name="Smith G.R."/>
        </authorList>
    </citation>
    <scope>NUCLEOTIDE SEQUENCE [LARGE SCALE GENOMIC DNA]</scope>
    <source>
        <strain evidence="9 10">LsoNZ1</strain>
    </source>
</reference>
<dbReference type="NCBIfam" id="TIGR01181">
    <property type="entry name" value="dTDP_gluc_dehyt"/>
    <property type="match status" value="1"/>
</dbReference>
<evidence type="ECO:0000313" key="9">
    <source>
        <dbReference type="EMBL" id="KJZ81767.1"/>
    </source>
</evidence>
<dbReference type="Proteomes" id="UP000033731">
    <property type="component" value="Unassembled WGS sequence"/>
</dbReference>
<protein>
    <recommendedName>
        <fullName evidence="4 7">dTDP-glucose 4,6-dehydratase</fullName>
        <ecNumber evidence="4 7">4.2.1.46</ecNumber>
    </recommendedName>
</protein>
<dbReference type="RefSeq" id="WP_034441794.1">
    <property type="nucleotide sequence ID" value="NZ_JMTK01000002.1"/>
</dbReference>
<dbReference type="EMBL" id="JMTK01000002">
    <property type="protein sequence ID" value="KJZ81767.1"/>
    <property type="molecule type" value="Genomic_DNA"/>
</dbReference>
<dbReference type="Pfam" id="PF16363">
    <property type="entry name" value="GDP_Man_Dehyd"/>
    <property type="match status" value="1"/>
</dbReference>
<dbReference type="InterPro" id="IPR005888">
    <property type="entry name" value="dTDP_Gluc_deHydtase"/>
</dbReference>
<dbReference type="GO" id="GO:0008460">
    <property type="term" value="F:dTDP-glucose 4,6-dehydratase activity"/>
    <property type="evidence" value="ECO:0007669"/>
    <property type="project" value="UniProtKB-EC"/>
</dbReference>
<feature type="domain" description="NAD(P)-binding" evidence="8">
    <location>
        <begin position="4"/>
        <end position="319"/>
    </location>
</feature>
<dbReference type="Gene3D" id="3.90.25.10">
    <property type="entry name" value="UDP-galactose 4-epimerase, domain 1"/>
    <property type="match status" value="1"/>
</dbReference>
<dbReference type="Gene3D" id="3.40.50.720">
    <property type="entry name" value="NAD(P)-binding Rossmann-like Domain"/>
    <property type="match status" value="1"/>
</dbReference>
<dbReference type="PATRIC" id="fig|556287.8.peg.462"/>
<dbReference type="EC" id="4.2.1.46" evidence="4 7"/>
<evidence type="ECO:0000256" key="2">
    <source>
        <dbReference type="ARBA" id="ARBA00001911"/>
    </source>
</evidence>
<dbReference type="CDD" id="cd05246">
    <property type="entry name" value="dTDP_GD_SDR_e"/>
    <property type="match status" value="1"/>
</dbReference>
<evidence type="ECO:0000256" key="7">
    <source>
        <dbReference type="RuleBase" id="RU004473"/>
    </source>
</evidence>
<dbReference type="InterPro" id="IPR036291">
    <property type="entry name" value="NAD(P)-bd_dom_sf"/>
</dbReference>
<comment type="catalytic activity">
    <reaction evidence="1 7">
        <text>dTDP-alpha-D-glucose = dTDP-4-dehydro-6-deoxy-alpha-D-glucose + H2O</text>
        <dbReference type="Rhea" id="RHEA:17221"/>
        <dbReference type="ChEBI" id="CHEBI:15377"/>
        <dbReference type="ChEBI" id="CHEBI:57477"/>
        <dbReference type="ChEBI" id="CHEBI:57649"/>
        <dbReference type="EC" id="4.2.1.46"/>
    </reaction>
</comment>
<evidence type="ECO:0000259" key="8">
    <source>
        <dbReference type="Pfam" id="PF16363"/>
    </source>
</evidence>
<name>A0A094Z071_9HYPH</name>
<dbReference type="GO" id="GO:0009225">
    <property type="term" value="P:nucleotide-sugar metabolic process"/>
    <property type="evidence" value="ECO:0007669"/>
    <property type="project" value="InterPro"/>
</dbReference>
<proteinExistence type="inferred from homology"/>
<dbReference type="AlphaFoldDB" id="A0A094Z071"/>
<keyword evidence="10" id="KW-1185">Reference proteome</keyword>
<sequence length="356" mass="40938">MRIIVTGGAGFIGSALCRYLINDLKIQVLVIDKLTYAGNLDSLKQISQSDLFSFLQADICDRESIRLALKEFQPDAIMNLAAESHVDRSIMGSDEFIATNIMGTFVLLEETRLWWSCLPGYKKDHFRFLQVSTDEVYGSLDEGFFSEDKPYCPSSPYSATKASSDYLALAWQCTYGIPILLSNCSNNYGPYQFPEKLIPLAITRMIKGAHVFLYGDGKNVRDWLYVEDHVRALYLVLTKGRVGERYNIGGNNERENIDIVFQISHLLDVLHPKPYPHSDLVLFTKDRLGHDRRYAIDFSKIKKELGWSPQENKDSGLDKTVHWYLDNSWWWHPLYKELNLSNFSNWKDSNEVSCNR</sequence>
<dbReference type="InterPro" id="IPR016040">
    <property type="entry name" value="NAD(P)-bd_dom"/>
</dbReference>
<evidence type="ECO:0000256" key="4">
    <source>
        <dbReference type="ARBA" id="ARBA00011990"/>
    </source>
</evidence>
<comment type="caution">
    <text evidence="9">The sequence shown here is derived from an EMBL/GenBank/DDBJ whole genome shotgun (WGS) entry which is preliminary data.</text>
</comment>
<dbReference type="SUPFAM" id="SSF51735">
    <property type="entry name" value="NAD(P)-binding Rossmann-fold domains"/>
    <property type="match status" value="1"/>
</dbReference>
<evidence type="ECO:0000313" key="10">
    <source>
        <dbReference type="Proteomes" id="UP000033731"/>
    </source>
</evidence>
<keyword evidence="6 7" id="KW-0456">Lyase</keyword>
<evidence type="ECO:0000256" key="1">
    <source>
        <dbReference type="ARBA" id="ARBA00001539"/>
    </source>
</evidence>
<evidence type="ECO:0000256" key="3">
    <source>
        <dbReference type="ARBA" id="ARBA00008178"/>
    </source>
</evidence>
<evidence type="ECO:0000256" key="6">
    <source>
        <dbReference type="ARBA" id="ARBA00023239"/>
    </source>
</evidence>
<dbReference type="PANTHER" id="PTHR43000">
    <property type="entry name" value="DTDP-D-GLUCOSE 4,6-DEHYDRATASE-RELATED"/>
    <property type="match status" value="1"/>
</dbReference>
<keyword evidence="5" id="KW-0520">NAD</keyword>
<organism evidence="9 10">
    <name type="scientific">Candidatus Liberibacter solanacearum</name>
    <dbReference type="NCBI Taxonomy" id="556287"/>
    <lineage>
        <taxon>Bacteria</taxon>
        <taxon>Pseudomonadati</taxon>
        <taxon>Pseudomonadota</taxon>
        <taxon>Alphaproteobacteria</taxon>
        <taxon>Hyphomicrobiales</taxon>
        <taxon>Rhizobiaceae</taxon>
        <taxon>Liberibacter</taxon>
    </lineage>
</organism>
<comment type="cofactor">
    <cofactor evidence="2 7">
        <name>NAD(+)</name>
        <dbReference type="ChEBI" id="CHEBI:57540"/>
    </cofactor>
</comment>
<evidence type="ECO:0000256" key="5">
    <source>
        <dbReference type="ARBA" id="ARBA00023027"/>
    </source>
</evidence>
<accession>A0A094Z071</accession>
<comment type="similarity">
    <text evidence="3 7">Belongs to the NAD(P)-dependent epimerase/dehydratase family. dTDP-glucose dehydratase subfamily.</text>
</comment>
<gene>
    <name evidence="9" type="ORF">DJ66_0491</name>
</gene>